<dbReference type="Pfam" id="PF01243">
    <property type="entry name" value="PNPOx_N"/>
    <property type="match status" value="1"/>
</dbReference>
<proteinExistence type="predicted"/>
<reference evidence="2" key="1">
    <citation type="submission" date="2019-11" db="EMBL/GenBank/DDBJ databases">
        <title>Microbial mats filling the niche in hypersaline microbial mats.</title>
        <authorList>
            <person name="Wong H.L."/>
            <person name="Macleod F.I."/>
            <person name="White R.A. III"/>
            <person name="Burns B.P."/>
        </authorList>
    </citation>
    <scope>NUCLEOTIDE SEQUENCE</scope>
    <source>
        <strain evidence="2">Rbin_158</strain>
    </source>
</reference>
<dbReference type="InterPro" id="IPR011576">
    <property type="entry name" value="Pyridox_Oxase_N"/>
</dbReference>
<accession>A0A9D5JZF7</accession>
<dbReference type="Proteomes" id="UP000649604">
    <property type="component" value="Unassembled WGS sequence"/>
</dbReference>
<dbReference type="SUPFAM" id="SSF50475">
    <property type="entry name" value="FMN-binding split barrel"/>
    <property type="match status" value="1"/>
</dbReference>
<dbReference type="EMBL" id="WJJP01000606">
    <property type="protein sequence ID" value="MBD3326606.1"/>
    <property type="molecule type" value="Genomic_DNA"/>
</dbReference>
<sequence length="146" mass="16738">MTQQEVMYTLEQILEDAKAGILATVDKDGKPRMRWMTPTVLRGRPNALFAVTSPEFGKIAQLDAHADVEWMIQTRALDQIVNLKGKINVLDNPAIRSEVMEYLAKRLTVFWRVNTERTDFIVLETVIEEGTVFRPMKGVKETVQFQ</sequence>
<dbReference type="AlphaFoldDB" id="A0A9D5JZF7"/>
<feature type="domain" description="Pyridoxamine 5'-phosphate oxidase N-terminal" evidence="1">
    <location>
        <begin position="10"/>
        <end position="129"/>
    </location>
</feature>
<protein>
    <submittedName>
        <fullName evidence="2">Pyridoxamine 5'-phosphate oxidase family protein</fullName>
    </submittedName>
</protein>
<dbReference type="Gene3D" id="2.30.110.10">
    <property type="entry name" value="Electron Transport, Fmn-binding Protein, Chain A"/>
    <property type="match status" value="1"/>
</dbReference>
<evidence type="ECO:0000313" key="3">
    <source>
        <dbReference type="Proteomes" id="UP000649604"/>
    </source>
</evidence>
<name>A0A9D5JZF7_9BACT</name>
<evidence type="ECO:0000313" key="2">
    <source>
        <dbReference type="EMBL" id="MBD3326606.1"/>
    </source>
</evidence>
<gene>
    <name evidence="2" type="ORF">GF339_18625</name>
</gene>
<evidence type="ECO:0000259" key="1">
    <source>
        <dbReference type="Pfam" id="PF01243"/>
    </source>
</evidence>
<dbReference type="InterPro" id="IPR012349">
    <property type="entry name" value="Split_barrel_FMN-bd"/>
</dbReference>
<comment type="caution">
    <text evidence="2">The sequence shown here is derived from an EMBL/GenBank/DDBJ whole genome shotgun (WGS) entry which is preliminary data.</text>
</comment>
<organism evidence="2 3">
    <name type="scientific">candidate division KSB3 bacterium</name>
    <dbReference type="NCBI Taxonomy" id="2044937"/>
    <lineage>
        <taxon>Bacteria</taxon>
        <taxon>candidate division KSB3</taxon>
    </lineage>
</organism>